<sequence>MDIVLYQKLTTYPAELRNYQPSDLENAGYAYEYLSPAFKAMVVRANDSMTIDGVQKIAHYARAGLPIFFSSGMPSDDDLIGTYAPSDKNIVSRTLTPLKSLSNVHMVPLEGLANSIASAGITPLTSVSANALWWTYWRCDDVENMDYVFVSNVAGDTSSSAPNSDGTVTFSSAGIPYYFDAWTGTGRGVGKADGKRENPDS</sequence>
<accession>A0ACC3DZS8</accession>
<gene>
    <name evidence="1" type="ORF">LTS18_010628</name>
</gene>
<evidence type="ECO:0000313" key="1">
    <source>
        <dbReference type="EMBL" id="KAK3082211.1"/>
    </source>
</evidence>
<comment type="caution">
    <text evidence="1">The sequence shown here is derived from an EMBL/GenBank/DDBJ whole genome shotgun (WGS) entry which is preliminary data.</text>
</comment>
<protein>
    <submittedName>
        <fullName evidence="1">Uncharacterized protein</fullName>
    </submittedName>
</protein>
<dbReference type="Proteomes" id="UP001186974">
    <property type="component" value="Unassembled WGS sequence"/>
</dbReference>
<evidence type="ECO:0000313" key="2">
    <source>
        <dbReference type="Proteomes" id="UP001186974"/>
    </source>
</evidence>
<proteinExistence type="predicted"/>
<name>A0ACC3DZS8_9PEZI</name>
<dbReference type="EMBL" id="JAWDJW010000003">
    <property type="protein sequence ID" value="KAK3082211.1"/>
    <property type="molecule type" value="Genomic_DNA"/>
</dbReference>
<organism evidence="1 2">
    <name type="scientific">Coniosporium uncinatum</name>
    <dbReference type="NCBI Taxonomy" id="93489"/>
    <lineage>
        <taxon>Eukaryota</taxon>
        <taxon>Fungi</taxon>
        <taxon>Dikarya</taxon>
        <taxon>Ascomycota</taxon>
        <taxon>Pezizomycotina</taxon>
        <taxon>Dothideomycetes</taxon>
        <taxon>Dothideomycetes incertae sedis</taxon>
        <taxon>Coniosporium</taxon>
    </lineage>
</organism>
<feature type="non-terminal residue" evidence="1">
    <location>
        <position position="201"/>
    </location>
</feature>
<reference evidence="1" key="1">
    <citation type="submission" date="2024-09" db="EMBL/GenBank/DDBJ databases">
        <title>Black Yeasts Isolated from many extreme environments.</title>
        <authorList>
            <person name="Coleine C."/>
            <person name="Stajich J.E."/>
            <person name="Selbmann L."/>
        </authorList>
    </citation>
    <scope>NUCLEOTIDE SEQUENCE</scope>
    <source>
        <strain evidence="1">CCFEE 5737</strain>
    </source>
</reference>
<keyword evidence="2" id="KW-1185">Reference proteome</keyword>